<proteinExistence type="predicted"/>
<dbReference type="Proteomes" id="UP000030645">
    <property type="component" value="Unassembled WGS sequence"/>
</dbReference>
<feature type="region of interest" description="Disordered" evidence="1">
    <location>
        <begin position="35"/>
        <end position="56"/>
    </location>
</feature>
<dbReference type="AlphaFoldDB" id="W9QS38"/>
<protein>
    <submittedName>
        <fullName evidence="2">Uncharacterized protein</fullName>
    </submittedName>
</protein>
<accession>W9QS38</accession>
<organism evidence="2 3">
    <name type="scientific">Morus notabilis</name>
    <dbReference type="NCBI Taxonomy" id="981085"/>
    <lineage>
        <taxon>Eukaryota</taxon>
        <taxon>Viridiplantae</taxon>
        <taxon>Streptophyta</taxon>
        <taxon>Embryophyta</taxon>
        <taxon>Tracheophyta</taxon>
        <taxon>Spermatophyta</taxon>
        <taxon>Magnoliopsida</taxon>
        <taxon>eudicotyledons</taxon>
        <taxon>Gunneridae</taxon>
        <taxon>Pentapetalae</taxon>
        <taxon>rosids</taxon>
        <taxon>fabids</taxon>
        <taxon>Rosales</taxon>
        <taxon>Moraceae</taxon>
        <taxon>Moreae</taxon>
        <taxon>Morus</taxon>
    </lineage>
</organism>
<evidence type="ECO:0000313" key="3">
    <source>
        <dbReference type="Proteomes" id="UP000030645"/>
    </source>
</evidence>
<evidence type="ECO:0000313" key="2">
    <source>
        <dbReference type="EMBL" id="EXB37308.1"/>
    </source>
</evidence>
<reference evidence="3" key="1">
    <citation type="submission" date="2013-01" db="EMBL/GenBank/DDBJ databases">
        <title>Draft Genome Sequence of a Mulberry Tree, Morus notabilis C.K. Schneid.</title>
        <authorList>
            <person name="He N."/>
            <person name="Zhao S."/>
        </authorList>
    </citation>
    <scope>NUCLEOTIDE SEQUENCE</scope>
</reference>
<gene>
    <name evidence="2" type="ORF">L484_024234</name>
</gene>
<name>W9QS38_9ROSA</name>
<dbReference type="EMBL" id="KE343612">
    <property type="protein sequence ID" value="EXB37308.1"/>
    <property type="molecule type" value="Genomic_DNA"/>
</dbReference>
<keyword evidence="3" id="KW-1185">Reference proteome</keyword>
<sequence>MKGEFYFPAARASTSSVDLDLGSKGIGVQEAVQQHTKKEGLECPNNSRPSKGIMNLSRSSLQGGEPLLLPVPRSLLSKSSSRCAVFFLSHFLIGISLFPVGL</sequence>
<evidence type="ECO:0000256" key="1">
    <source>
        <dbReference type="SAM" id="MobiDB-lite"/>
    </source>
</evidence>